<dbReference type="Pfam" id="PF01648">
    <property type="entry name" value="ACPS"/>
    <property type="match status" value="1"/>
</dbReference>
<feature type="binding site" evidence="2">
    <location>
        <position position="157"/>
    </location>
    <ligand>
        <name>CoA</name>
        <dbReference type="ChEBI" id="CHEBI:57287"/>
    </ligand>
</feature>
<feature type="binding site" evidence="2">
    <location>
        <begin position="86"/>
        <end position="87"/>
    </location>
    <ligand>
        <name>CoA</name>
        <dbReference type="ChEBI" id="CHEBI:57287"/>
    </ligand>
</feature>
<feature type="binding site" evidence="2">
    <location>
        <position position="42"/>
    </location>
    <ligand>
        <name>CoA</name>
        <dbReference type="ChEBI" id="CHEBI:57287"/>
    </ligand>
</feature>
<dbReference type="GO" id="GO:0008897">
    <property type="term" value="F:holo-[acyl-carrier-protein] synthase activity"/>
    <property type="evidence" value="ECO:0007669"/>
    <property type="project" value="InterPro"/>
</dbReference>
<organism evidence="6 7">
    <name type="scientific">Streptomyces nanshensis</name>
    <dbReference type="NCBI Taxonomy" id="518642"/>
    <lineage>
        <taxon>Bacteria</taxon>
        <taxon>Bacillati</taxon>
        <taxon>Actinomycetota</taxon>
        <taxon>Actinomycetes</taxon>
        <taxon>Kitasatosporales</taxon>
        <taxon>Streptomycetaceae</taxon>
        <taxon>Streptomyces</taxon>
    </lineage>
</organism>
<feature type="binding site" evidence="2">
    <location>
        <position position="108"/>
    </location>
    <ligand>
        <name>CoA</name>
        <dbReference type="ChEBI" id="CHEBI:57287"/>
    </ligand>
</feature>
<feature type="domain" description="4'-phosphopantetheinyl transferase N-terminal" evidence="5">
    <location>
        <begin position="30"/>
        <end position="97"/>
    </location>
</feature>
<keyword evidence="1 6" id="KW-0808">Transferase</keyword>
<dbReference type="EMBL" id="LJGW01000355">
    <property type="protein sequence ID" value="OEV09628.1"/>
    <property type="molecule type" value="Genomic_DNA"/>
</dbReference>
<name>A0A1E7L0C5_9ACTN</name>
<dbReference type="InterPro" id="IPR037143">
    <property type="entry name" value="4-PPantetheinyl_Trfase_dom_sf"/>
</dbReference>
<sequence>MIASLLPDEVYADESFGEGPDDGAGALFPEEAATVAGAVPKRRKEFAQVRSCARSALARLGVPPVPLVPGRRGAPRWPAGVVGSMTHCAGYRAAAVAREADAVGIGIDAEPDGPLPEGVLEAVSLPSERKALGALRARSAEVHWDRLLFSAKESVFKTWYPLTARELDFSEAEIAIDAEARTFVARLLVEGPVVGGARLRHFAGRWASEAGVLATAVLLPHGGGADGPAPSPSGGT</sequence>
<feature type="binding site" evidence="3">
    <location>
        <position position="108"/>
    </location>
    <ligand>
        <name>Mg(2+)</name>
        <dbReference type="ChEBI" id="CHEBI:18420"/>
    </ligand>
</feature>
<dbReference type="GO" id="GO:0005886">
    <property type="term" value="C:plasma membrane"/>
    <property type="evidence" value="ECO:0007669"/>
    <property type="project" value="TreeGrafter"/>
</dbReference>
<dbReference type="PRINTS" id="PR01399">
    <property type="entry name" value="ENTSNTHTASED"/>
</dbReference>
<dbReference type="GO" id="GO:0009239">
    <property type="term" value="P:enterobactin biosynthetic process"/>
    <property type="evidence" value="ECO:0007669"/>
    <property type="project" value="InterPro"/>
</dbReference>
<dbReference type="AlphaFoldDB" id="A0A1E7L0C5"/>
<evidence type="ECO:0000256" key="3">
    <source>
        <dbReference type="PIRSR" id="PIRSR603542-2"/>
    </source>
</evidence>
<accession>A0A1E7L0C5</accession>
<feature type="binding site" evidence="2">
    <location>
        <position position="167"/>
    </location>
    <ligand>
        <name>CoA</name>
        <dbReference type="ChEBI" id="CHEBI:57287"/>
    </ligand>
</feature>
<keyword evidence="3" id="KW-0460">Magnesium</keyword>
<comment type="cofactor">
    <cofactor evidence="3">
        <name>Mg(2+)</name>
        <dbReference type="ChEBI" id="CHEBI:18420"/>
    </cofactor>
</comment>
<dbReference type="Proteomes" id="UP000176005">
    <property type="component" value="Unassembled WGS sequence"/>
</dbReference>
<dbReference type="GO" id="GO:0000287">
    <property type="term" value="F:magnesium ion binding"/>
    <property type="evidence" value="ECO:0007669"/>
    <property type="project" value="InterPro"/>
</dbReference>
<dbReference type="PANTHER" id="PTHR38096">
    <property type="entry name" value="ENTEROBACTIN SYNTHASE COMPONENT D"/>
    <property type="match status" value="1"/>
</dbReference>
<dbReference type="InterPro" id="IPR008278">
    <property type="entry name" value="4-PPantetheinyl_Trfase_dom"/>
</dbReference>
<feature type="domain" description="4'-phosphopantetheinyl transferase" evidence="4">
    <location>
        <begin position="104"/>
        <end position="185"/>
    </location>
</feature>
<feature type="binding site" evidence="2">
    <location>
        <position position="153"/>
    </location>
    <ligand>
        <name>CoA</name>
        <dbReference type="ChEBI" id="CHEBI:57287"/>
    </ligand>
</feature>
<evidence type="ECO:0000256" key="1">
    <source>
        <dbReference type="ARBA" id="ARBA00022679"/>
    </source>
</evidence>
<feature type="binding site" evidence="3">
    <location>
        <position position="110"/>
    </location>
    <ligand>
        <name>Mg(2+)</name>
        <dbReference type="ChEBI" id="CHEBI:18420"/>
    </ligand>
</feature>
<evidence type="ECO:0000256" key="2">
    <source>
        <dbReference type="PIRSR" id="PIRSR603542-1"/>
    </source>
</evidence>
<dbReference type="Pfam" id="PF17837">
    <property type="entry name" value="4PPT_N"/>
    <property type="match status" value="1"/>
</dbReference>
<gene>
    <name evidence="6" type="ORF">AN218_21170</name>
</gene>
<dbReference type="PANTHER" id="PTHR38096:SF1">
    <property type="entry name" value="ENTEROBACTIN SYNTHASE COMPONENT D"/>
    <property type="match status" value="1"/>
</dbReference>
<dbReference type="GO" id="GO:0009366">
    <property type="term" value="C:enterobactin synthetase complex"/>
    <property type="evidence" value="ECO:0007669"/>
    <property type="project" value="InterPro"/>
</dbReference>
<feature type="binding site" evidence="3">
    <location>
        <position position="109"/>
    </location>
    <ligand>
        <name>Mg(2+)</name>
        <dbReference type="ChEBI" id="CHEBI:18420"/>
    </ligand>
</feature>
<comment type="caution">
    <text evidence="6">The sequence shown here is derived from an EMBL/GenBank/DDBJ whole genome shotgun (WGS) entry which is preliminary data.</text>
</comment>
<evidence type="ECO:0000313" key="7">
    <source>
        <dbReference type="Proteomes" id="UP000176005"/>
    </source>
</evidence>
<dbReference type="InterPro" id="IPR003542">
    <property type="entry name" value="Enbac_synth_compD-like"/>
</dbReference>
<dbReference type="InterPro" id="IPR041354">
    <property type="entry name" value="4PPT_N"/>
</dbReference>
<feature type="binding site" evidence="2">
    <location>
        <position position="50"/>
    </location>
    <ligand>
        <name>CoA</name>
        <dbReference type="ChEBI" id="CHEBI:57287"/>
    </ligand>
</feature>
<proteinExistence type="predicted"/>
<keyword evidence="7" id="KW-1185">Reference proteome</keyword>
<dbReference type="PATRIC" id="fig|518642.10.peg.5067"/>
<keyword evidence="3" id="KW-0479">Metal-binding</keyword>
<reference evidence="6 7" key="1">
    <citation type="journal article" date="2016" name="Front. Microbiol.">
        <title>Comparative Genomics Analysis of Streptomyces Species Reveals Their Adaptation to the Marine Environment and Their Diversity at the Genomic Level.</title>
        <authorList>
            <person name="Tian X."/>
            <person name="Zhang Z."/>
            <person name="Yang T."/>
            <person name="Chen M."/>
            <person name="Li J."/>
            <person name="Chen F."/>
            <person name="Yang J."/>
            <person name="Li W."/>
            <person name="Zhang B."/>
            <person name="Zhang Z."/>
            <person name="Wu J."/>
            <person name="Zhang C."/>
            <person name="Long L."/>
            <person name="Xiao J."/>
        </authorList>
    </citation>
    <scope>NUCLEOTIDE SEQUENCE [LARGE SCALE GENOMIC DNA]</scope>
    <source>
        <strain evidence="6 7">SCSIO 10429</strain>
    </source>
</reference>
<evidence type="ECO:0000259" key="5">
    <source>
        <dbReference type="Pfam" id="PF17837"/>
    </source>
</evidence>
<protein>
    <submittedName>
        <fullName evidence="6">4'-phosphopantetheinyl transferase</fullName>
    </submittedName>
</protein>
<evidence type="ECO:0000313" key="6">
    <source>
        <dbReference type="EMBL" id="OEV09628.1"/>
    </source>
</evidence>
<evidence type="ECO:0000259" key="4">
    <source>
        <dbReference type="Pfam" id="PF01648"/>
    </source>
</evidence>
<dbReference type="RefSeq" id="WP_070018486.1">
    <property type="nucleotide sequence ID" value="NZ_LJGW01000355.1"/>
</dbReference>
<dbReference type="SUPFAM" id="SSF56214">
    <property type="entry name" value="4'-phosphopantetheinyl transferase"/>
    <property type="match status" value="1"/>
</dbReference>